<evidence type="ECO:0000256" key="1">
    <source>
        <dbReference type="SAM" id="MobiDB-lite"/>
    </source>
</evidence>
<evidence type="ECO:0000313" key="3">
    <source>
        <dbReference type="EMBL" id="CAD8875652.1"/>
    </source>
</evidence>
<dbReference type="AlphaFoldDB" id="A0A6U5DRM5"/>
<proteinExistence type="predicted"/>
<reference evidence="3" key="1">
    <citation type="submission" date="2021-01" db="EMBL/GenBank/DDBJ databases">
        <authorList>
            <person name="Corre E."/>
            <person name="Pelletier E."/>
            <person name="Niang G."/>
            <person name="Scheremetjew M."/>
            <person name="Finn R."/>
            <person name="Kale V."/>
            <person name="Holt S."/>
            <person name="Cochrane G."/>
            <person name="Meng A."/>
            <person name="Brown T."/>
            <person name="Cohen L."/>
        </authorList>
    </citation>
    <scope>NUCLEOTIDE SEQUENCE</scope>
    <source>
        <strain evidence="3">308</strain>
    </source>
</reference>
<evidence type="ECO:0000313" key="2">
    <source>
        <dbReference type="EMBL" id="CAD8875651.1"/>
    </source>
</evidence>
<sequence>MSNRRSSSHPKEIFKRWNRGRHTQTVNRGPVGTEATALKNLKKNSESFDYPKDGFVERIEYTLLYSMLREPDVYPEAVVKEHIDSEDFEKYLVVKSKHGGGMAATRCGGEELISYTQLSALLALSAEKFPATSSSPNLSNAGKSISQQLAKAVLNTVIRYAEEHGLDREREMKELLEPVEKHAEKRKEEVSSKQLMPYYIGCAATVVTGNPLPMILGASAIGVGSEKYEKEAKNLSSIAFETGRRTDVEKTGLLDEHDHDDG</sequence>
<dbReference type="EMBL" id="HBFR01004044">
    <property type="protein sequence ID" value="CAD8875651.1"/>
    <property type="molecule type" value="Transcribed_RNA"/>
</dbReference>
<organism evidence="3">
    <name type="scientific">Corethron hystrix</name>
    <dbReference type="NCBI Taxonomy" id="216773"/>
    <lineage>
        <taxon>Eukaryota</taxon>
        <taxon>Sar</taxon>
        <taxon>Stramenopiles</taxon>
        <taxon>Ochrophyta</taxon>
        <taxon>Bacillariophyta</taxon>
        <taxon>Coscinodiscophyceae</taxon>
        <taxon>Corethrophycidae</taxon>
        <taxon>Corethrales</taxon>
        <taxon>Corethraceae</taxon>
        <taxon>Corethron</taxon>
    </lineage>
</organism>
<gene>
    <name evidence="2" type="ORF">CHYS00102_LOCUS2827</name>
    <name evidence="3" type="ORF">CHYS00102_LOCUS2828</name>
</gene>
<name>A0A6U5DRM5_9STRA</name>
<feature type="region of interest" description="Disordered" evidence="1">
    <location>
        <begin position="1"/>
        <end position="30"/>
    </location>
</feature>
<accession>A0A6U5DRM5</accession>
<protein>
    <submittedName>
        <fullName evidence="3">Uncharacterized protein</fullName>
    </submittedName>
</protein>
<dbReference type="EMBL" id="HBFR01004045">
    <property type="protein sequence ID" value="CAD8875652.1"/>
    <property type="molecule type" value="Transcribed_RNA"/>
</dbReference>